<organism evidence="1 2">
    <name type="scientific">Gossypium australe</name>
    <dbReference type="NCBI Taxonomy" id="47621"/>
    <lineage>
        <taxon>Eukaryota</taxon>
        <taxon>Viridiplantae</taxon>
        <taxon>Streptophyta</taxon>
        <taxon>Embryophyta</taxon>
        <taxon>Tracheophyta</taxon>
        <taxon>Spermatophyta</taxon>
        <taxon>Magnoliopsida</taxon>
        <taxon>eudicotyledons</taxon>
        <taxon>Gunneridae</taxon>
        <taxon>Pentapetalae</taxon>
        <taxon>rosids</taxon>
        <taxon>malvids</taxon>
        <taxon>Malvales</taxon>
        <taxon>Malvaceae</taxon>
        <taxon>Malvoideae</taxon>
        <taxon>Gossypium</taxon>
    </lineage>
</organism>
<name>A0A5B6WQI6_9ROSI</name>
<reference evidence="2" key="1">
    <citation type="journal article" date="2019" name="Plant Biotechnol. J.">
        <title>Genome sequencing of the Australian wild diploid species Gossypium australe highlights disease resistance and delayed gland morphogenesis.</title>
        <authorList>
            <person name="Cai Y."/>
            <person name="Cai X."/>
            <person name="Wang Q."/>
            <person name="Wang P."/>
            <person name="Zhang Y."/>
            <person name="Cai C."/>
            <person name="Xu Y."/>
            <person name="Wang K."/>
            <person name="Zhou Z."/>
            <person name="Wang C."/>
            <person name="Geng S."/>
            <person name="Li B."/>
            <person name="Dong Q."/>
            <person name="Hou Y."/>
            <person name="Wang H."/>
            <person name="Ai P."/>
            <person name="Liu Z."/>
            <person name="Yi F."/>
            <person name="Sun M."/>
            <person name="An G."/>
            <person name="Cheng J."/>
            <person name="Zhang Y."/>
            <person name="Shi Q."/>
            <person name="Xie Y."/>
            <person name="Shi X."/>
            <person name="Chang Y."/>
            <person name="Huang F."/>
            <person name="Chen Y."/>
            <person name="Hong S."/>
            <person name="Mi L."/>
            <person name="Sun Q."/>
            <person name="Zhang L."/>
            <person name="Zhou B."/>
            <person name="Peng R."/>
            <person name="Zhang X."/>
            <person name="Liu F."/>
        </authorList>
    </citation>
    <scope>NUCLEOTIDE SEQUENCE [LARGE SCALE GENOMIC DNA]</scope>
    <source>
        <strain evidence="2">cv. PA1801</strain>
    </source>
</reference>
<sequence>MCGTPLCWTKLGERKVLGAELVAETEDKVCFIRDRLKATFDKQKSYVNLKRREIEHEVEGFVFLKLELPLKLNSIHDVFHVSMLRRYRSDPSHVVSVEEIELRLDLSFEEESI</sequence>
<gene>
    <name evidence="1" type="ORF">EPI10_006243</name>
</gene>
<accession>A0A5B6WQI6</accession>
<dbReference type="PANTHER" id="PTHR46148">
    <property type="entry name" value="CHROMO DOMAIN-CONTAINING PROTEIN"/>
    <property type="match status" value="1"/>
</dbReference>
<comment type="caution">
    <text evidence="1">The sequence shown here is derived from an EMBL/GenBank/DDBJ whole genome shotgun (WGS) entry which is preliminary data.</text>
</comment>
<keyword evidence="2" id="KW-1185">Reference proteome</keyword>
<evidence type="ECO:0000313" key="1">
    <source>
        <dbReference type="EMBL" id="KAA3484139.1"/>
    </source>
</evidence>
<dbReference type="PANTHER" id="PTHR46148:SF44">
    <property type="entry name" value="GAG-POL POLYPROTEIN"/>
    <property type="match status" value="1"/>
</dbReference>
<protein>
    <submittedName>
        <fullName evidence="1">DNA/RNA polymerases superfamily protein</fullName>
    </submittedName>
</protein>
<dbReference type="OrthoDB" id="10425955at2759"/>
<dbReference type="AlphaFoldDB" id="A0A5B6WQI6"/>
<proteinExistence type="predicted"/>
<dbReference type="Proteomes" id="UP000325315">
    <property type="component" value="Unassembled WGS sequence"/>
</dbReference>
<evidence type="ECO:0000313" key="2">
    <source>
        <dbReference type="Proteomes" id="UP000325315"/>
    </source>
</evidence>
<dbReference type="EMBL" id="SMMG02000002">
    <property type="protein sequence ID" value="KAA3484139.1"/>
    <property type="molecule type" value="Genomic_DNA"/>
</dbReference>